<dbReference type="InterPro" id="IPR013653">
    <property type="entry name" value="GCN5-like_dom"/>
</dbReference>
<feature type="domain" description="N-acetyltransferase" evidence="1">
    <location>
        <begin position="148"/>
        <end position="284"/>
    </location>
</feature>
<evidence type="ECO:0000259" key="1">
    <source>
        <dbReference type="PROSITE" id="PS51186"/>
    </source>
</evidence>
<name>A0A1G9C1D5_9ACTN</name>
<accession>A0A1G9C1D5</accession>
<keyword evidence="3" id="KW-1185">Reference proteome</keyword>
<dbReference type="Pfam" id="PF08445">
    <property type="entry name" value="FR47"/>
    <property type="match status" value="1"/>
</dbReference>
<organism evidence="2 3">
    <name type="scientific">Nonomuraea jiangxiensis</name>
    <dbReference type="NCBI Taxonomy" id="633440"/>
    <lineage>
        <taxon>Bacteria</taxon>
        <taxon>Bacillati</taxon>
        <taxon>Actinomycetota</taxon>
        <taxon>Actinomycetes</taxon>
        <taxon>Streptosporangiales</taxon>
        <taxon>Streptosporangiaceae</taxon>
        <taxon>Nonomuraea</taxon>
    </lineage>
</organism>
<evidence type="ECO:0000313" key="3">
    <source>
        <dbReference type="Proteomes" id="UP000199202"/>
    </source>
</evidence>
<reference evidence="2 3" key="1">
    <citation type="submission" date="2016-10" db="EMBL/GenBank/DDBJ databases">
        <authorList>
            <person name="de Groot N.N."/>
        </authorList>
    </citation>
    <scope>NUCLEOTIDE SEQUENCE [LARGE SCALE GENOMIC DNA]</scope>
    <source>
        <strain evidence="2 3">CGMCC 4.6533</strain>
    </source>
</reference>
<dbReference type="Proteomes" id="UP000199202">
    <property type="component" value="Unassembled WGS sequence"/>
</dbReference>
<dbReference type="GO" id="GO:0016747">
    <property type="term" value="F:acyltransferase activity, transferring groups other than amino-acyl groups"/>
    <property type="evidence" value="ECO:0007669"/>
    <property type="project" value="InterPro"/>
</dbReference>
<sequence length="284" mass="30615">MRPNDWHLTEDVDDFLARAGDFLRSRPALHTMPLTVIEKLRIRGADAHGAEATVFGLLESGGEVSAIFYRRPSRRLTLTPLSPEQAGTLAVHLADLGHSLPGVTADHDTATAFAEAWQRHTGAAPVLFSRTRLYRLGTLNAPEPFPDGRGRVADAQDHEQVVRWCGEFVAAVGEAASMDADSWAESRFADKHFTFWEASDGSPLSMAGSTSMVGGMIRVDPVYTPAHLRGRGYAGAVTVEVSRAALTAGATDVVLFADPANATSNALYQRLGYVPVTDFAGYDF</sequence>
<protein>
    <submittedName>
        <fullName evidence="2">FR47-like protein</fullName>
    </submittedName>
</protein>
<dbReference type="SUPFAM" id="SSF55729">
    <property type="entry name" value="Acyl-CoA N-acyltransferases (Nat)"/>
    <property type="match status" value="1"/>
</dbReference>
<dbReference type="AlphaFoldDB" id="A0A1G9C1D5"/>
<dbReference type="Gene3D" id="3.40.630.30">
    <property type="match status" value="1"/>
</dbReference>
<evidence type="ECO:0000313" key="2">
    <source>
        <dbReference type="EMBL" id="SDK45492.1"/>
    </source>
</evidence>
<dbReference type="EMBL" id="FNDJ01000016">
    <property type="protein sequence ID" value="SDK45492.1"/>
    <property type="molecule type" value="Genomic_DNA"/>
</dbReference>
<gene>
    <name evidence="2" type="ORF">SAMN05421869_11640</name>
</gene>
<dbReference type="OrthoDB" id="3174529at2"/>
<proteinExistence type="predicted"/>
<dbReference type="InterPro" id="IPR016181">
    <property type="entry name" value="Acyl_CoA_acyltransferase"/>
</dbReference>
<dbReference type="STRING" id="633440.SAMN05421869_11640"/>
<dbReference type="InterPro" id="IPR000182">
    <property type="entry name" value="GNAT_dom"/>
</dbReference>
<dbReference type="PROSITE" id="PS51186">
    <property type="entry name" value="GNAT"/>
    <property type="match status" value="1"/>
</dbReference>
<dbReference type="RefSeq" id="WP_090939929.1">
    <property type="nucleotide sequence ID" value="NZ_FNDJ01000016.1"/>
</dbReference>